<keyword evidence="2" id="KW-1185">Reference proteome</keyword>
<dbReference type="AlphaFoldDB" id="A0A1A9VA31"/>
<evidence type="ECO:0000313" key="2">
    <source>
        <dbReference type="Proteomes" id="UP000078200"/>
    </source>
</evidence>
<proteinExistence type="predicted"/>
<organism evidence="1 2">
    <name type="scientific">Glossina austeni</name>
    <name type="common">Savannah tsetse fly</name>
    <dbReference type="NCBI Taxonomy" id="7395"/>
    <lineage>
        <taxon>Eukaryota</taxon>
        <taxon>Metazoa</taxon>
        <taxon>Ecdysozoa</taxon>
        <taxon>Arthropoda</taxon>
        <taxon>Hexapoda</taxon>
        <taxon>Insecta</taxon>
        <taxon>Pterygota</taxon>
        <taxon>Neoptera</taxon>
        <taxon>Endopterygota</taxon>
        <taxon>Diptera</taxon>
        <taxon>Brachycera</taxon>
        <taxon>Muscomorpha</taxon>
        <taxon>Hippoboscoidea</taxon>
        <taxon>Glossinidae</taxon>
        <taxon>Glossina</taxon>
    </lineage>
</organism>
<accession>A0A1A9VA31</accession>
<dbReference type="EnsemblMetazoa" id="GAUT030593-RA">
    <property type="protein sequence ID" value="GAUT030593-PA"/>
    <property type="gene ID" value="GAUT030593"/>
</dbReference>
<reference evidence="1" key="1">
    <citation type="submission" date="2020-05" db="UniProtKB">
        <authorList>
            <consortium name="EnsemblMetazoa"/>
        </authorList>
    </citation>
    <scope>IDENTIFICATION</scope>
    <source>
        <strain evidence="1">TTRI</strain>
    </source>
</reference>
<dbReference type="Proteomes" id="UP000078200">
    <property type="component" value="Unassembled WGS sequence"/>
</dbReference>
<name>A0A1A9VA31_GLOAU</name>
<protein>
    <submittedName>
        <fullName evidence="1">Uncharacterized protein</fullName>
    </submittedName>
</protein>
<sequence>MVSLFGLIELYLGYEVQDNADVQEVKISTQSRTSTKEKRSKLSVALEKRIKSRKSHQLVRDVGSPALLVDHNDGGKEQEDNKNHLVSVVIRVPGGEIQIDFNKAIGNPWKIRLTPVSH</sequence>
<evidence type="ECO:0000313" key="1">
    <source>
        <dbReference type="EnsemblMetazoa" id="GAUT030593-PA"/>
    </source>
</evidence>
<dbReference type="VEuPathDB" id="VectorBase:GAUT030593"/>